<keyword evidence="2" id="KW-0539">Nucleus</keyword>
<dbReference type="CDD" id="cd12148">
    <property type="entry name" value="fungal_TF_MHR"/>
    <property type="match status" value="1"/>
</dbReference>
<accession>A0AAD9ZH11</accession>
<evidence type="ECO:0000256" key="2">
    <source>
        <dbReference type="ARBA" id="ARBA00023242"/>
    </source>
</evidence>
<evidence type="ECO:0000256" key="1">
    <source>
        <dbReference type="ARBA" id="ARBA00004123"/>
    </source>
</evidence>
<sequence>MQVGDDHWEHDDEGEPSDSSTTLFTSGTSQERPESSSLAEVFGYYGQSEFNTMALVRKLVHEDDSPDAKDIAISNEIAAEVRKALDMMLSRPILDFLVRYFVTKVNCVKGVALADIRKSCEEVINALAPICARLDPRGSLIRVQHIAFAGLGSICLGRTNAFWEALSCAIRVAQQIGLHLDTIIWASSVDELEKEMRRRTFCNLYIWDSCLSKRLDRIPFLPDGLSADIMPRMHLLPDIDIGADTPDVFTERVLRAQLARFWRSHGPAKGSKYDAIAAEERYESFCSTFLQTMPPVFALQPDKQWDELLPTLPMQRQLLHMAIFEFLCWNFRPTLLQKPDQVKHLPGYKQILISHNKKALAVAALNLLEGVSTLHMMMGGSHTRFAGIIVPIFEAAVPLLCLCADKSFPGDITEGLSHTMKPDPLEVGISNVTRAECMQAARDALSCLQTLAEVSKMAEVGARTLARLIGSVDSSPPLAQVYGDSSGAADAVMQASEAWSCDQMREYAMRGSQADIPFGNTGCAEVGPNWEEVLRDLTGSFGLEENGFLEAGHL</sequence>
<feature type="region of interest" description="Disordered" evidence="3">
    <location>
        <begin position="1"/>
        <end position="35"/>
    </location>
</feature>
<keyword evidence="6" id="KW-1185">Reference proteome</keyword>
<evidence type="ECO:0000313" key="6">
    <source>
        <dbReference type="Proteomes" id="UP001276659"/>
    </source>
</evidence>
<dbReference type="GO" id="GO:0006351">
    <property type="term" value="P:DNA-templated transcription"/>
    <property type="evidence" value="ECO:0007669"/>
    <property type="project" value="InterPro"/>
</dbReference>
<evidence type="ECO:0000259" key="4">
    <source>
        <dbReference type="Pfam" id="PF04082"/>
    </source>
</evidence>
<dbReference type="PANTHER" id="PTHR31001">
    <property type="entry name" value="UNCHARACTERIZED TRANSCRIPTIONAL REGULATORY PROTEIN"/>
    <property type="match status" value="1"/>
</dbReference>
<dbReference type="GO" id="GO:0005634">
    <property type="term" value="C:nucleus"/>
    <property type="evidence" value="ECO:0007669"/>
    <property type="project" value="UniProtKB-SubCell"/>
</dbReference>
<organism evidence="5 6">
    <name type="scientific">Lepraria neglecta</name>
    <dbReference type="NCBI Taxonomy" id="209136"/>
    <lineage>
        <taxon>Eukaryota</taxon>
        <taxon>Fungi</taxon>
        <taxon>Dikarya</taxon>
        <taxon>Ascomycota</taxon>
        <taxon>Pezizomycotina</taxon>
        <taxon>Lecanoromycetes</taxon>
        <taxon>OSLEUM clade</taxon>
        <taxon>Lecanoromycetidae</taxon>
        <taxon>Lecanorales</taxon>
        <taxon>Lecanorineae</taxon>
        <taxon>Stereocaulaceae</taxon>
        <taxon>Lepraria</taxon>
    </lineage>
</organism>
<feature type="domain" description="Xylanolytic transcriptional activator regulatory" evidence="4">
    <location>
        <begin position="142"/>
        <end position="222"/>
    </location>
</feature>
<comment type="subcellular location">
    <subcellularLocation>
        <location evidence="1">Nucleus</location>
    </subcellularLocation>
</comment>
<feature type="compositionally biased region" description="Polar residues" evidence="3">
    <location>
        <begin position="17"/>
        <end position="35"/>
    </location>
</feature>
<dbReference type="PANTHER" id="PTHR31001:SF87">
    <property type="entry name" value="COL-21"/>
    <property type="match status" value="1"/>
</dbReference>
<evidence type="ECO:0000313" key="5">
    <source>
        <dbReference type="EMBL" id="KAK3178714.1"/>
    </source>
</evidence>
<comment type="caution">
    <text evidence="5">The sequence shown here is derived from an EMBL/GenBank/DDBJ whole genome shotgun (WGS) entry which is preliminary data.</text>
</comment>
<dbReference type="InterPro" id="IPR007219">
    <property type="entry name" value="XnlR_reg_dom"/>
</dbReference>
<dbReference type="GO" id="GO:0003677">
    <property type="term" value="F:DNA binding"/>
    <property type="evidence" value="ECO:0007669"/>
    <property type="project" value="InterPro"/>
</dbReference>
<feature type="compositionally biased region" description="Basic and acidic residues" evidence="3">
    <location>
        <begin position="1"/>
        <end position="10"/>
    </location>
</feature>
<dbReference type="InterPro" id="IPR050613">
    <property type="entry name" value="Sec_Metabolite_Reg"/>
</dbReference>
<dbReference type="AlphaFoldDB" id="A0AAD9ZH11"/>
<dbReference type="GO" id="GO:0008270">
    <property type="term" value="F:zinc ion binding"/>
    <property type="evidence" value="ECO:0007669"/>
    <property type="project" value="InterPro"/>
</dbReference>
<name>A0AAD9ZH11_9LECA</name>
<dbReference type="Pfam" id="PF04082">
    <property type="entry name" value="Fungal_trans"/>
    <property type="match status" value="1"/>
</dbReference>
<dbReference type="Proteomes" id="UP001276659">
    <property type="component" value="Unassembled WGS sequence"/>
</dbReference>
<gene>
    <name evidence="5" type="ORF">OEA41_000851</name>
</gene>
<protein>
    <recommendedName>
        <fullName evidence="4">Xylanolytic transcriptional activator regulatory domain-containing protein</fullName>
    </recommendedName>
</protein>
<proteinExistence type="predicted"/>
<evidence type="ECO:0000256" key="3">
    <source>
        <dbReference type="SAM" id="MobiDB-lite"/>
    </source>
</evidence>
<dbReference type="EMBL" id="JASNWA010000003">
    <property type="protein sequence ID" value="KAK3178714.1"/>
    <property type="molecule type" value="Genomic_DNA"/>
</dbReference>
<reference evidence="5" key="1">
    <citation type="submission" date="2022-11" db="EMBL/GenBank/DDBJ databases">
        <title>Chromosomal genome sequence assembly and mating type (MAT) locus characterization of the leprose asexual lichenized fungus Lepraria neglecta (Nyl.) Erichsen.</title>
        <authorList>
            <person name="Allen J.L."/>
            <person name="Pfeffer B."/>
        </authorList>
    </citation>
    <scope>NUCLEOTIDE SEQUENCE</scope>
    <source>
        <strain evidence="5">Allen 5258</strain>
    </source>
</reference>